<evidence type="ECO:0000313" key="2">
    <source>
        <dbReference type="Proteomes" id="UP000235672"/>
    </source>
</evidence>
<accession>A0A2J6Q9F6</accession>
<dbReference type="Proteomes" id="UP000235672">
    <property type="component" value="Unassembled WGS sequence"/>
</dbReference>
<gene>
    <name evidence="1" type="ORF">NA56DRAFT_701959</name>
</gene>
<evidence type="ECO:0000313" key="1">
    <source>
        <dbReference type="EMBL" id="PMD22875.1"/>
    </source>
</evidence>
<dbReference type="AlphaFoldDB" id="A0A2J6Q9F6"/>
<proteinExistence type="predicted"/>
<sequence>MARLRVHVVFAIIQRLLALGRSSMKPKLYVGLRVARRGFGLGPLMISYQLAVFNASYATKPVESNNGSLRKQEQAKIPATVLRIWFDGLAGDDVASTL</sequence>
<name>A0A2J6Q9F6_9HELO</name>
<dbReference type="EMBL" id="KZ613476">
    <property type="protein sequence ID" value="PMD22875.1"/>
    <property type="molecule type" value="Genomic_DNA"/>
</dbReference>
<protein>
    <submittedName>
        <fullName evidence="1">Uncharacterized protein</fullName>
    </submittedName>
</protein>
<reference evidence="1 2" key="1">
    <citation type="submission" date="2016-05" db="EMBL/GenBank/DDBJ databases">
        <title>A degradative enzymes factory behind the ericoid mycorrhizal symbiosis.</title>
        <authorList>
            <consortium name="DOE Joint Genome Institute"/>
            <person name="Martino E."/>
            <person name="Morin E."/>
            <person name="Grelet G."/>
            <person name="Kuo A."/>
            <person name="Kohler A."/>
            <person name="Daghino S."/>
            <person name="Barry K."/>
            <person name="Choi C."/>
            <person name="Cichocki N."/>
            <person name="Clum A."/>
            <person name="Copeland A."/>
            <person name="Hainaut M."/>
            <person name="Haridas S."/>
            <person name="Labutti K."/>
            <person name="Lindquist E."/>
            <person name="Lipzen A."/>
            <person name="Khouja H.-R."/>
            <person name="Murat C."/>
            <person name="Ohm R."/>
            <person name="Olson A."/>
            <person name="Spatafora J."/>
            <person name="Veneault-Fourrey C."/>
            <person name="Henrissat B."/>
            <person name="Grigoriev I."/>
            <person name="Martin F."/>
            <person name="Perotto S."/>
        </authorList>
    </citation>
    <scope>NUCLEOTIDE SEQUENCE [LARGE SCALE GENOMIC DNA]</scope>
    <source>
        <strain evidence="1 2">UAMH 7357</strain>
    </source>
</reference>
<organism evidence="1 2">
    <name type="scientific">Hyaloscypha hepaticicola</name>
    <dbReference type="NCBI Taxonomy" id="2082293"/>
    <lineage>
        <taxon>Eukaryota</taxon>
        <taxon>Fungi</taxon>
        <taxon>Dikarya</taxon>
        <taxon>Ascomycota</taxon>
        <taxon>Pezizomycotina</taxon>
        <taxon>Leotiomycetes</taxon>
        <taxon>Helotiales</taxon>
        <taxon>Hyaloscyphaceae</taxon>
        <taxon>Hyaloscypha</taxon>
    </lineage>
</organism>
<keyword evidence="2" id="KW-1185">Reference proteome</keyword>